<dbReference type="Proteomes" id="UP000249619">
    <property type="component" value="Unassembled WGS sequence"/>
</dbReference>
<keyword evidence="5" id="KW-0479">Metal-binding</keyword>
<comment type="caution">
    <text evidence="18">The sequence shown here is derived from an EMBL/GenBank/DDBJ whole genome shotgun (WGS) entry which is preliminary data.</text>
</comment>
<dbReference type="FunFam" id="2.60.40.420:FF:000021">
    <property type="entry name" value="Extracellular dihydrogeodin oxidase/laccase"/>
    <property type="match status" value="1"/>
</dbReference>
<protein>
    <recommendedName>
        <fullName evidence="4">laccase</fullName>
        <ecNumber evidence="4">1.10.3.2</ecNumber>
    </recommendedName>
</protein>
<evidence type="ECO:0000256" key="3">
    <source>
        <dbReference type="ARBA" id="ARBA00010609"/>
    </source>
</evidence>
<feature type="domain" description="Plastocyanin-like" evidence="17">
    <location>
        <begin position="69"/>
        <end position="184"/>
    </location>
</feature>
<feature type="chain" id="PRO_5016726746" description="laccase" evidence="14">
    <location>
        <begin position="19"/>
        <end position="753"/>
    </location>
</feature>
<evidence type="ECO:0000313" key="19">
    <source>
        <dbReference type="Proteomes" id="UP000249619"/>
    </source>
</evidence>
<dbReference type="EC" id="1.10.3.2" evidence="4"/>
<keyword evidence="9" id="KW-0186">Copper</keyword>
<dbReference type="SUPFAM" id="SSF49503">
    <property type="entry name" value="Cupredoxins"/>
    <property type="match status" value="3"/>
</dbReference>
<keyword evidence="11" id="KW-0325">Glycoprotein</keyword>
<comment type="catalytic activity">
    <reaction evidence="1">
        <text>4 hydroquinone + O2 = 4 benzosemiquinone + 2 H2O</text>
        <dbReference type="Rhea" id="RHEA:11276"/>
        <dbReference type="ChEBI" id="CHEBI:15377"/>
        <dbReference type="ChEBI" id="CHEBI:15379"/>
        <dbReference type="ChEBI" id="CHEBI:17594"/>
        <dbReference type="ChEBI" id="CHEBI:17977"/>
        <dbReference type="EC" id="1.10.3.2"/>
    </reaction>
</comment>
<organism evidence="18 19">
    <name type="scientific">Stemphylium lycopersici</name>
    <name type="common">Tomato gray leaf spot disease fungus</name>
    <name type="synonym">Thyrospora lycopersici</name>
    <dbReference type="NCBI Taxonomy" id="183478"/>
    <lineage>
        <taxon>Eukaryota</taxon>
        <taxon>Fungi</taxon>
        <taxon>Dikarya</taxon>
        <taxon>Ascomycota</taxon>
        <taxon>Pezizomycotina</taxon>
        <taxon>Dothideomycetes</taxon>
        <taxon>Pleosporomycetidae</taxon>
        <taxon>Pleosporales</taxon>
        <taxon>Pleosporineae</taxon>
        <taxon>Pleosporaceae</taxon>
        <taxon>Stemphylium</taxon>
    </lineage>
</organism>
<gene>
    <name evidence="18" type="ORF">DDE83_007795</name>
</gene>
<dbReference type="Pfam" id="PF07731">
    <property type="entry name" value="Cu-oxidase_2"/>
    <property type="match status" value="1"/>
</dbReference>
<dbReference type="InterPro" id="IPR045087">
    <property type="entry name" value="Cu-oxidase_fam"/>
</dbReference>
<keyword evidence="19" id="KW-1185">Reference proteome</keyword>
<dbReference type="InterPro" id="IPR001117">
    <property type="entry name" value="Cu-oxidase_2nd"/>
</dbReference>
<dbReference type="GO" id="GO:0046274">
    <property type="term" value="P:lignin catabolic process"/>
    <property type="evidence" value="ECO:0007669"/>
    <property type="project" value="UniProtKB-KW"/>
</dbReference>
<dbReference type="CDD" id="cd13854">
    <property type="entry name" value="CuRO_1_MaLCC_like"/>
    <property type="match status" value="1"/>
</dbReference>
<dbReference type="CDD" id="cd13901">
    <property type="entry name" value="CuRO_3_MaLCC_like"/>
    <property type="match status" value="1"/>
</dbReference>
<dbReference type="OrthoDB" id="2121828at2759"/>
<feature type="region of interest" description="Disordered" evidence="13">
    <location>
        <begin position="718"/>
        <end position="743"/>
    </location>
</feature>
<dbReference type="GO" id="GO:0005507">
    <property type="term" value="F:copper ion binding"/>
    <property type="evidence" value="ECO:0007669"/>
    <property type="project" value="InterPro"/>
</dbReference>
<evidence type="ECO:0000256" key="7">
    <source>
        <dbReference type="ARBA" id="ARBA00022737"/>
    </source>
</evidence>
<evidence type="ECO:0000256" key="8">
    <source>
        <dbReference type="ARBA" id="ARBA00023002"/>
    </source>
</evidence>
<dbReference type="PANTHER" id="PTHR11709">
    <property type="entry name" value="MULTI-COPPER OXIDASE"/>
    <property type="match status" value="1"/>
</dbReference>
<keyword evidence="12" id="KW-0439">Lignin degradation</keyword>
<keyword evidence="6 14" id="KW-0732">Signal</keyword>
<evidence type="ECO:0000256" key="12">
    <source>
        <dbReference type="ARBA" id="ARBA00023185"/>
    </source>
</evidence>
<evidence type="ECO:0000256" key="13">
    <source>
        <dbReference type="SAM" id="MobiDB-lite"/>
    </source>
</evidence>
<dbReference type="InterPro" id="IPR011706">
    <property type="entry name" value="Cu-oxidase_C"/>
</dbReference>
<comment type="cofactor">
    <cofactor evidence="2">
        <name>Cu cation</name>
        <dbReference type="ChEBI" id="CHEBI:23378"/>
    </cofactor>
</comment>
<dbReference type="GO" id="GO:0052716">
    <property type="term" value="F:hydroquinone:oxygen oxidoreductase activity"/>
    <property type="evidence" value="ECO:0007669"/>
    <property type="project" value="UniProtKB-EC"/>
</dbReference>
<evidence type="ECO:0000259" key="17">
    <source>
        <dbReference type="Pfam" id="PF07732"/>
    </source>
</evidence>
<evidence type="ECO:0000256" key="10">
    <source>
        <dbReference type="ARBA" id="ARBA00023157"/>
    </source>
</evidence>
<accession>A0A364MV17</accession>
<dbReference type="STRING" id="183478.A0A364MV17"/>
<dbReference type="InterPro" id="IPR011707">
    <property type="entry name" value="Cu-oxidase-like_N"/>
</dbReference>
<keyword evidence="8" id="KW-0560">Oxidoreductase</keyword>
<dbReference type="Pfam" id="PF07732">
    <property type="entry name" value="Cu-oxidase_3"/>
    <property type="match status" value="1"/>
</dbReference>
<keyword evidence="7" id="KW-0677">Repeat</keyword>
<dbReference type="EMBL" id="QGDH01000153">
    <property type="protein sequence ID" value="RAR04462.1"/>
    <property type="molecule type" value="Genomic_DNA"/>
</dbReference>
<dbReference type="Pfam" id="PF00394">
    <property type="entry name" value="Cu-oxidase"/>
    <property type="match status" value="1"/>
</dbReference>
<proteinExistence type="inferred from homology"/>
<sequence length="753" mass="82831">MLFRSAFGIAALAGYATAFPFTSDLKPRSACDGNTASTRSEWCDYSIDTDPATEVPDTGVTREYWLELTDVTVAPDGVSRSAMAVNGSIPGPTLIADWGDTVIVHVTNSLTTSNNGTSIHFHGIWQLNTNDQDGVSSITQCPTAPGESMTYTWRATQYGSSWYHSHFALQAWEGIFGGILINGPATENYDEDLGVLFLNDWDHQTVDELYISAETEGPPTLDNGLINGTNTYEDGGFRFNQSFTSGTSYLFRLVNAAVDTHWKFMIDNHTMTVIASDLVAIEPYEATVISIGMGQRYDIIVTADQADVAENFWMRAIPQSACSENDNEDDIRGIIYYGDSAGTPTTSAYDYEDSCSDETDNIVPYISKTVGSTASATADEPVAVGLNSDLLFKWTLNSTTFVSEWDNPTLMQVMENETTFETSNAVFQVPNADEWVYVVISTTLAVPHPIHLHGHDFYVIAQGTGTYDDDVTLNLDNPPRRDTAMLPASGYLVLAFETNNPGAWLMHCHIGWHTSEGFAMQFVEQYDSIAALTNNDTLTSNCDAWKTFSESASIEQDDSGVSAWTKRSSHHTPANATAIFLQFPGTESFFFYDIHNLAPLENATAMHLFIVLNLLLFAQAFTPNHPSDVFISGPKTHIYRLLPIKPSESTKIVEIDLLLKGEYGDSVRSLPKGETPKTWFILSERDNLKDEIKTIGGIKEVTQRKTSSVRAAGMTASGRFQPHIGDTRADSTDAPSTTHNGFLTRRNTSAYTF</sequence>
<feature type="compositionally biased region" description="Polar residues" evidence="13">
    <location>
        <begin position="733"/>
        <end position="743"/>
    </location>
</feature>
<keyword evidence="10" id="KW-1015">Disulfide bond</keyword>
<evidence type="ECO:0000256" key="1">
    <source>
        <dbReference type="ARBA" id="ARBA00000349"/>
    </source>
</evidence>
<dbReference type="PANTHER" id="PTHR11709:SF502">
    <property type="entry name" value="MULTICOPPER OXIDASE"/>
    <property type="match status" value="1"/>
</dbReference>
<evidence type="ECO:0000256" key="9">
    <source>
        <dbReference type="ARBA" id="ARBA00023008"/>
    </source>
</evidence>
<evidence type="ECO:0000256" key="11">
    <source>
        <dbReference type="ARBA" id="ARBA00023180"/>
    </source>
</evidence>
<evidence type="ECO:0000256" key="6">
    <source>
        <dbReference type="ARBA" id="ARBA00022729"/>
    </source>
</evidence>
<name>A0A364MV17_STELY</name>
<reference evidence="19" key="1">
    <citation type="submission" date="2018-05" db="EMBL/GenBank/DDBJ databases">
        <title>Draft genome sequence of Stemphylium lycopersici strain CIDEFI 213.</title>
        <authorList>
            <person name="Medina R."/>
            <person name="Franco M.E.E."/>
            <person name="Lucentini C.G."/>
            <person name="Saparrat M.C.N."/>
            <person name="Balatti P.A."/>
        </authorList>
    </citation>
    <scope>NUCLEOTIDE SEQUENCE [LARGE SCALE GENOMIC DNA]</scope>
    <source>
        <strain evidence="19">CIDEFI 213</strain>
    </source>
</reference>
<dbReference type="Gene3D" id="2.60.40.420">
    <property type="entry name" value="Cupredoxins - blue copper proteins"/>
    <property type="match status" value="3"/>
</dbReference>
<dbReference type="InterPro" id="IPR008972">
    <property type="entry name" value="Cupredoxin"/>
</dbReference>
<comment type="similarity">
    <text evidence="3">Belongs to the multicopper oxidase family.</text>
</comment>
<evidence type="ECO:0000256" key="2">
    <source>
        <dbReference type="ARBA" id="ARBA00001935"/>
    </source>
</evidence>
<dbReference type="AlphaFoldDB" id="A0A364MV17"/>
<evidence type="ECO:0000256" key="4">
    <source>
        <dbReference type="ARBA" id="ARBA00012297"/>
    </source>
</evidence>
<evidence type="ECO:0000256" key="14">
    <source>
        <dbReference type="SAM" id="SignalP"/>
    </source>
</evidence>
<evidence type="ECO:0000259" key="16">
    <source>
        <dbReference type="Pfam" id="PF07731"/>
    </source>
</evidence>
<feature type="domain" description="Plastocyanin-like" evidence="16">
    <location>
        <begin position="406"/>
        <end position="525"/>
    </location>
</feature>
<dbReference type="FunFam" id="2.60.40.420:FF:000046">
    <property type="entry name" value="Multicopper oxidase"/>
    <property type="match status" value="1"/>
</dbReference>
<evidence type="ECO:0000259" key="15">
    <source>
        <dbReference type="Pfam" id="PF00394"/>
    </source>
</evidence>
<dbReference type="FunFam" id="2.60.40.420:FF:000038">
    <property type="entry name" value="Extracellular dihydrogeodin oxidase/laccase"/>
    <property type="match status" value="1"/>
</dbReference>
<evidence type="ECO:0000256" key="5">
    <source>
        <dbReference type="ARBA" id="ARBA00022723"/>
    </source>
</evidence>
<feature type="domain" description="Plastocyanin-like" evidence="15">
    <location>
        <begin position="195"/>
        <end position="326"/>
    </location>
</feature>
<evidence type="ECO:0000313" key="18">
    <source>
        <dbReference type="EMBL" id="RAR04462.1"/>
    </source>
</evidence>
<feature type="signal peptide" evidence="14">
    <location>
        <begin position="1"/>
        <end position="18"/>
    </location>
</feature>
<dbReference type="CDD" id="cd13880">
    <property type="entry name" value="CuRO_2_MaLCC_like"/>
    <property type="match status" value="1"/>
</dbReference>